<evidence type="ECO:0000256" key="6">
    <source>
        <dbReference type="ARBA" id="ARBA00023235"/>
    </source>
</evidence>
<gene>
    <name evidence="12" type="ORF">JCM17846_09650</name>
</gene>
<dbReference type="GO" id="GO:0000287">
    <property type="term" value="F:magnesium ion binding"/>
    <property type="evidence" value="ECO:0007669"/>
    <property type="project" value="InterPro"/>
</dbReference>
<evidence type="ECO:0000256" key="7">
    <source>
        <dbReference type="RuleBase" id="RU004326"/>
    </source>
</evidence>
<reference evidence="12 13" key="1">
    <citation type="submission" date="2019-09" db="EMBL/GenBank/DDBJ databases">
        <title>NBRP : Genome information of microbial organism related human and environment.</title>
        <authorList>
            <person name="Hattori M."/>
            <person name="Oshima K."/>
            <person name="Inaba H."/>
            <person name="Suda W."/>
            <person name="Sakamoto M."/>
            <person name="Iino T."/>
            <person name="Kitahara M."/>
            <person name="Oshida Y."/>
            <person name="Iida T."/>
            <person name="Kudo T."/>
            <person name="Itoh T."/>
            <person name="Ohkuma M."/>
        </authorList>
    </citation>
    <scope>NUCLEOTIDE SEQUENCE [LARGE SCALE GENOMIC DNA]</scope>
    <source>
        <strain evidence="12 13">Q-1</strain>
    </source>
</reference>
<dbReference type="CDD" id="cd03089">
    <property type="entry name" value="PMM_PGM"/>
    <property type="match status" value="1"/>
</dbReference>
<dbReference type="PANTHER" id="PTHR43771">
    <property type="entry name" value="PHOSPHOMANNOMUTASE"/>
    <property type="match status" value="1"/>
</dbReference>
<dbReference type="Gene3D" id="3.30.310.50">
    <property type="entry name" value="Alpha-D-phosphohexomutase, C-terminal domain"/>
    <property type="match status" value="1"/>
</dbReference>
<dbReference type="Gene3D" id="3.40.120.10">
    <property type="entry name" value="Alpha-D-Glucose-1,6-Bisphosphate, subunit A, domain 3"/>
    <property type="match status" value="3"/>
</dbReference>
<dbReference type="InterPro" id="IPR005841">
    <property type="entry name" value="Alpha-D-phosphohexomutase_SF"/>
</dbReference>
<feature type="domain" description="Alpha-D-phosphohexomutase C-terminal" evidence="8">
    <location>
        <begin position="377"/>
        <end position="447"/>
    </location>
</feature>
<dbReference type="SUPFAM" id="SSF55957">
    <property type="entry name" value="Phosphoglucomutase, C-terminal domain"/>
    <property type="match status" value="1"/>
</dbReference>
<dbReference type="PRINTS" id="PR00509">
    <property type="entry name" value="PGMPMM"/>
</dbReference>
<dbReference type="InterPro" id="IPR005844">
    <property type="entry name" value="A-D-PHexomutase_a/b/a-I"/>
</dbReference>
<proteinExistence type="inferred from homology"/>
<evidence type="ECO:0000256" key="2">
    <source>
        <dbReference type="ARBA" id="ARBA00010231"/>
    </source>
</evidence>
<dbReference type="SUPFAM" id="SSF53738">
    <property type="entry name" value="Phosphoglucomutase, first 3 domains"/>
    <property type="match status" value="3"/>
</dbReference>
<comment type="caution">
    <text evidence="12">The sequence shown here is derived from an EMBL/GenBank/DDBJ whole genome shotgun (WGS) entry which is preliminary data.</text>
</comment>
<dbReference type="InterPro" id="IPR016055">
    <property type="entry name" value="A-D-PHexomutase_a/b/a-I/II/III"/>
</dbReference>
<dbReference type="Pfam" id="PF02879">
    <property type="entry name" value="PGM_PMM_II"/>
    <property type="match status" value="1"/>
</dbReference>
<dbReference type="GO" id="GO:0016868">
    <property type="term" value="F:intramolecular phosphotransferase activity"/>
    <property type="evidence" value="ECO:0007669"/>
    <property type="project" value="InterPro"/>
</dbReference>
<dbReference type="NCBIfam" id="NF046027">
    <property type="entry name" value="PhglucPhmanMutPgmG"/>
    <property type="match status" value="1"/>
</dbReference>
<evidence type="ECO:0000256" key="3">
    <source>
        <dbReference type="ARBA" id="ARBA00022553"/>
    </source>
</evidence>
<dbReference type="Pfam" id="PF00408">
    <property type="entry name" value="PGM_PMM_IV"/>
    <property type="match status" value="1"/>
</dbReference>
<feature type="domain" description="Alpha-D-phosphohexomutase alpha/beta/alpha" evidence="10">
    <location>
        <begin position="155"/>
        <end position="257"/>
    </location>
</feature>
<organism evidence="12 13">
    <name type="scientific">Iodidimonas nitroreducens</name>
    <dbReference type="NCBI Taxonomy" id="1236968"/>
    <lineage>
        <taxon>Bacteria</taxon>
        <taxon>Pseudomonadati</taxon>
        <taxon>Pseudomonadota</taxon>
        <taxon>Alphaproteobacteria</taxon>
        <taxon>Iodidimonadales</taxon>
        <taxon>Iodidimonadaceae</taxon>
        <taxon>Iodidimonas</taxon>
    </lineage>
</organism>
<evidence type="ECO:0000259" key="10">
    <source>
        <dbReference type="Pfam" id="PF02879"/>
    </source>
</evidence>
<accession>A0A5A7N4S4</accession>
<dbReference type="RefSeq" id="WP_042086321.1">
    <property type="nucleotide sequence ID" value="NZ_BKCN01000003.1"/>
</dbReference>
<dbReference type="InterPro" id="IPR036900">
    <property type="entry name" value="A-D-PHexomutase_C_sf"/>
</dbReference>
<keyword evidence="3" id="KW-0597">Phosphoprotein</keyword>
<comment type="similarity">
    <text evidence="2 7">Belongs to the phosphohexose mutase family.</text>
</comment>
<evidence type="ECO:0000259" key="9">
    <source>
        <dbReference type="Pfam" id="PF02878"/>
    </source>
</evidence>
<sequence>MTRSHPLDPTILREYDIRGVVDESFGEADVRALGRAFGSLVRRGGGRSLAVGYDGRESSVRLADALIEGLISTGITVKMIGLGPTPMMYYAVHELATDGGLMITGSHNPPEYNGLKMMLGTKPFYGAQIQNLGEMTAKGDFESGEGVIEPVDLFDRYIERLARDFDPLPEDAVPIDVGWDPGNGAAGDAVAALVKKLPGRHLVINETIDGRFPNHHPDPTVEKNLEQLKALVKAENLSLGLAFDGDGDRIGAVDRHGRVVWGDQLLLVLARHLLATQPGVPIIADVKASQMLFDGIRDAGGLPEMWKTGHSLIKARMSEVGAPLAGEMSGHIFYKDRFYGHDDGLYAAIRLLNAIAAQGGDLAALRDAMPQLVNTPELRFPCAEERKNPVIEGVRARLQEQGAKIIDVDGVRVITDDGWWLLRASNTQDVLVARVESHDEAGLLRLKGLLRDQLVLSGITPPEDL</sequence>
<dbReference type="InterPro" id="IPR005843">
    <property type="entry name" value="A-D-PHexomutase_C"/>
</dbReference>
<dbReference type="PROSITE" id="PS00710">
    <property type="entry name" value="PGM_PMM"/>
    <property type="match status" value="1"/>
</dbReference>
<evidence type="ECO:0000259" key="11">
    <source>
        <dbReference type="Pfam" id="PF02880"/>
    </source>
</evidence>
<feature type="domain" description="Alpha-D-phosphohexomutase alpha/beta/alpha" evidence="9">
    <location>
        <begin position="12"/>
        <end position="136"/>
    </location>
</feature>
<evidence type="ECO:0000259" key="8">
    <source>
        <dbReference type="Pfam" id="PF00408"/>
    </source>
</evidence>
<dbReference type="Proteomes" id="UP000324996">
    <property type="component" value="Unassembled WGS sequence"/>
</dbReference>
<dbReference type="AlphaFoldDB" id="A0A5A7N4S4"/>
<name>A0A5A7N4S4_9PROT</name>
<dbReference type="Pfam" id="PF02880">
    <property type="entry name" value="PGM_PMM_III"/>
    <property type="match status" value="1"/>
</dbReference>
<comment type="cofactor">
    <cofactor evidence="1">
        <name>Mg(2+)</name>
        <dbReference type="ChEBI" id="CHEBI:18420"/>
    </cofactor>
</comment>
<feature type="domain" description="Alpha-D-phosphohexomutase alpha/beta/alpha" evidence="11">
    <location>
        <begin position="261"/>
        <end position="370"/>
    </location>
</feature>
<keyword evidence="5 7" id="KW-0460">Magnesium</keyword>
<dbReference type="GO" id="GO:0005975">
    <property type="term" value="P:carbohydrate metabolic process"/>
    <property type="evidence" value="ECO:0007669"/>
    <property type="project" value="InterPro"/>
</dbReference>
<evidence type="ECO:0000313" key="13">
    <source>
        <dbReference type="Proteomes" id="UP000324996"/>
    </source>
</evidence>
<evidence type="ECO:0000313" key="12">
    <source>
        <dbReference type="EMBL" id="GER03283.1"/>
    </source>
</evidence>
<keyword evidence="6" id="KW-0413">Isomerase</keyword>
<dbReference type="EMBL" id="BKCN01000003">
    <property type="protein sequence ID" value="GER03283.1"/>
    <property type="molecule type" value="Genomic_DNA"/>
</dbReference>
<dbReference type="PANTHER" id="PTHR43771:SF2">
    <property type="entry name" value="PHOSPHOMANNOMUTASE_PHOSPHOGLUCOMUTASE"/>
    <property type="match status" value="1"/>
</dbReference>
<evidence type="ECO:0000256" key="1">
    <source>
        <dbReference type="ARBA" id="ARBA00001946"/>
    </source>
</evidence>
<evidence type="ECO:0000256" key="5">
    <source>
        <dbReference type="ARBA" id="ARBA00022842"/>
    </source>
</evidence>
<dbReference type="InterPro" id="IPR005845">
    <property type="entry name" value="A-D-PHexomutase_a/b/a-II"/>
</dbReference>
<dbReference type="Pfam" id="PF02878">
    <property type="entry name" value="PGM_PMM_I"/>
    <property type="match status" value="1"/>
</dbReference>
<keyword evidence="4 7" id="KW-0479">Metal-binding</keyword>
<protein>
    <submittedName>
        <fullName evidence="12">Phosphomannomutase</fullName>
    </submittedName>
</protein>
<dbReference type="InterPro" id="IPR005846">
    <property type="entry name" value="A-D-PHexomutase_a/b/a-III"/>
</dbReference>
<evidence type="ECO:0000256" key="4">
    <source>
        <dbReference type="ARBA" id="ARBA00022723"/>
    </source>
</evidence>
<keyword evidence="13" id="KW-1185">Reference proteome</keyword>
<dbReference type="InterPro" id="IPR016066">
    <property type="entry name" value="A-D-PHexomutase_CS"/>
</dbReference>